<sequence>MNKTNKIKYSLDKDLIQKTFYDKFKNNIIKTINSDDPNINWIVDLYKEIKNKMISLLKVNSELYNEIDEYMDTCLFKQMITHKAHTSDDIVKLIYYVFHICKKLGSPSQDKVIDKKLDEIKSLLQKENIDIGNIVATFIIYANESLDKIYEQLHLFLNNIPVSKEQ</sequence>
<dbReference type="InterPro" id="IPR008862">
    <property type="entry name" value="Tcp11"/>
</dbReference>
<dbReference type="PANTHER" id="PTHR12832">
    <property type="entry name" value="TESTIS-SPECIFIC PROTEIN PBS13 T-COMPLEX 11"/>
    <property type="match status" value="1"/>
</dbReference>
<accession>A0A6C0KH03</accession>
<reference evidence="1" key="1">
    <citation type="journal article" date="2020" name="Nature">
        <title>Giant virus diversity and host interactions through global metagenomics.</title>
        <authorList>
            <person name="Schulz F."/>
            <person name="Roux S."/>
            <person name="Paez-Espino D."/>
            <person name="Jungbluth S."/>
            <person name="Walsh D.A."/>
            <person name="Denef V.J."/>
            <person name="McMahon K.D."/>
            <person name="Konstantinidis K.T."/>
            <person name="Eloe-Fadrosh E.A."/>
            <person name="Kyrpides N.C."/>
            <person name="Woyke T."/>
        </authorList>
    </citation>
    <scope>NUCLEOTIDE SEQUENCE</scope>
    <source>
        <strain evidence="1">GVMAG-S-3300011013-78</strain>
    </source>
</reference>
<name>A0A6C0KH03_9ZZZZ</name>
<organism evidence="1">
    <name type="scientific">viral metagenome</name>
    <dbReference type="NCBI Taxonomy" id="1070528"/>
    <lineage>
        <taxon>unclassified sequences</taxon>
        <taxon>metagenomes</taxon>
        <taxon>organismal metagenomes</taxon>
    </lineage>
</organism>
<dbReference type="PANTHER" id="PTHR12832:SF11">
    <property type="entry name" value="LD23868P"/>
    <property type="match status" value="1"/>
</dbReference>
<protein>
    <submittedName>
        <fullName evidence="1">Uncharacterized protein</fullName>
    </submittedName>
</protein>
<dbReference type="AlphaFoldDB" id="A0A6C0KH03"/>
<proteinExistence type="predicted"/>
<dbReference type="EMBL" id="MN740883">
    <property type="protein sequence ID" value="QHU16481.1"/>
    <property type="molecule type" value="Genomic_DNA"/>
</dbReference>
<evidence type="ECO:0000313" key="1">
    <source>
        <dbReference type="EMBL" id="QHU16481.1"/>
    </source>
</evidence>
<dbReference type="GO" id="GO:0007165">
    <property type="term" value="P:signal transduction"/>
    <property type="evidence" value="ECO:0007669"/>
    <property type="project" value="TreeGrafter"/>
</dbReference>
<dbReference type="Pfam" id="PF05794">
    <property type="entry name" value="Tcp11"/>
    <property type="match status" value="1"/>
</dbReference>